<dbReference type="Proteomes" id="UP000298061">
    <property type="component" value="Unassembled WGS sequence"/>
</dbReference>
<comment type="caution">
    <text evidence="2">The sequence shown here is derived from an EMBL/GenBank/DDBJ whole genome shotgun (WGS) entry which is preliminary data.</text>
</comment>
<feature type="compositionally biased region" description="Basic and acidic residues" evidence="1">
    <location>
        <begin position="291"/>
        <end position="306"/>
    </location>
</feature>
<keyword evidence="3" id="KW-1185">Reference proteome</keyword>
<accession>A0A4Z0A5F1</accession>
<evidence type="ECO:0000313" key="2">
    <source>
        <dbReference type="EMBL" id="TFY80918.1"/>
    </source>
</evidence>
<protein>
    <submittedName>
        <fullName evidence="2">Uncharacterized protein</fullName>
    </submittedName>
</protein>
<feature type="region of interest" description="Disordered" evidence="1">
    <location>
        <begin position="325"/>
        <end position="382"/>
    </location>
</feature>
<name>A0A4Z0A5F1_9AGAM</name>
<dbReference type="OrthoDB" id="2591260at2759"/>
<proteinExistence type="predicted"/>
<feature type="region of interest" description="Disordered" evidence="1">
    <location>
        <begin position="235"/>
        <end position="311"/>
    </location>
</feature>
<evidence type="ECO:0000256" key="1">
    <source>
        <dbReference type="SAM" id="MobiDB-lite"/>
    </source>
</evidence>
<dbReference type="EMBL" id="SFCI01000272">
    <property type="protein sequence ID" value="TFY80918.1"/>
    <property type="molecule type" value="Genomic_DNA"/>
</dbReference>
<gene>
    <name evidence="2" type="ORF">EWM64_g3097</name>
</gene>
<feature type="compositionally biased region" description="Basic and acidic residues" evidence="1">
    <location>
        <begin position="339"/>
        <end position="349"/>
    </location>
</feature>
<dbReference type="AlphaFoldDB" id="A0A4Z0A5F1"/>
<feature type="region of interest" description="Disordered" evidence="1">
    <location>
        <begin position="399"/>
        <end position="436"/>
    </location>
</feature>
<evidence type="ECO:0000313" key="3">
    <source>
        <dbReference type="Proteomes" id="UP000298061"/>
    </source>
</evidence>
<dbReference type="STRING" id="135208.A0A4Z0A5F1"/>
<feature type="compositionally biased region" description="Low complexity" evidence="1">
    <location>
        <begin position="235"/>
        <end position="248"/>
    </location>
</feature>
<organism evidence="2 3">
    <name type="scientific">Hericium alpestre</name>
    <dbReference type="NCBI Taxonomy" id="135208"/>
    <lineage>
        <taxon>Eukaryota</taxon>
        <taxon>Fungi</taxon>
        <taxon>Dikarya</taxon>
        <taxon>Basidiomycota</taxon>
        <taxon>Agaricomycotina</taxon>
        <taxon>Agaricomycetes</taxon>
        <taxon>Russulales</taxon>
        <taxon>Hericiaceae</taxon>
        <taxon>Hericium</taxon>
    </lineage>
</organism>
<reference evidence="2 3" key="1">
    <citation type="submission" date="2019-02" db="EMBL/GenBank/DDBJ databases">
        <title>Genome sequencing of the rare red list fungi Hericium alpestre (H. flagellum).</title>
        <authorList>
            <person name="Buettner E."/>
            <person name="Kellner H."/>
        </authorList>
    </citation>
    <scope>NUCLEOTIDE SEQUENCE [LARGE SCALE GENOMIC DNA]</scope>
    <source>
        <strain evidence="2 3">DSM 108284</strain>
    </source>
</reference>
<feature type="compositionally biased region" description="Low complexity" evidence="1">
    <location>
        <begin position="410"/>
        <end position="426"/>
    </location>
</feature>
<sequence>MEISEATDVPGTLLEFVNDTLVSTYPPEPRNLNASRWLLRNLTQLVDKCPVEMLRCVLEIIQDGLATWISDEYRIFNQDDYDVDVVPLYENVAVCSRSIISVDTIVALAPVFRAGFVGRSDKPGSIANAFNDFWHTAVAQVSPPAEGWPEELLVCLPVEQVVPVAFEANTEAATLPDVQSSLFDADQEDTLDGILRPAFDFDSSLPTPAKAVEEAEVPSSPPPAEASLVDVKMLSTPKKMSSPSSSSPPHRPSKSVGSAKFGPVLFSPQSPLAPAISHRVRSPATPKRSTRSPDKMDISADKENASTRRPLVSVMERIAMQSSPIVSVLGKRSQAEPASDERPTKRERLAPSPMQLVASSSSRDIASHAPPASPKTMDVGDVESEADCMQVEQTLFAFPASAQPSPPPAETTAKTTTGPLRRSVSPCPSPRPSARKRKLGVFLDAIEVPLLKDVRRQERRQNSAIYELSLAIRVAPSDAEEVAVSVSGAE</sequence>